<dbReference type="AlphaFoldDB" id="A0A6J4VPM7"/>
<dbReference type="InterPro" id="IPR022973">
    <property type="entry name" value="Ribosomal_uL10_bac"/>
</dbReference>
<dbReference type="PANTHER" id="PTHR11560">
    <property type="entry name" value="39S RIBOSOMAL PROTEIN L10, MITOCHONDRIAL"/>
    <property type="match status" value="1"/>
</dbReference>
<keyword evidence="3 6" id="KW-0689">Ribosomal protein</keyword>
<dbReference type="GO" id="GO:0070180">
    <property type="term" value="F:large ribosomal subunit rRNA binding"/>
    <property type="evidence" value="ECO:0007669"/>
    <property type="project" value="UniProtKB-UniRule"/>
</dbReference>
<evidence type="ECO:0000313" key="7">
    <source>
        <dbReference type="EMBL" id="CAA9584117.1"/>
    </source>
</evidence>
<comment type="function">
    <text evidence="1 6">Forms part of the ribosomal stalk, playing a central role in the interaction of the ribosome with GTP-bound translation factors.</text>
</comment>
<reference evidence="7" key="1">
    <citation type="submission" date="2020-02" db="EMBL/GenBank/DDBJ databases">
        <authorList>
            <person name="Meier V. D."/>
        </authorList>
    </citation>
    <scope>NUCLEOTIDE SEQUENCE</scope>
    <source>
        <strain evidence="7">AVDCRST_MAG19</strain>
    </source>
</reference>
<dbReference type="InterPro" id="IPR047865">
    <property type="entry name" value="Ribosomal_uL10_bac_type"/>
</dbReference>
<dbReference type="NCBIfam" id="NF000955">
    <property type="entry name" value="PRK00099.1-1"/>
    <property type="match status" value="1"/>
</dbReference>
<organism evidence="7">
    <name type="scientific">uncultured Thermomicrobiales bacterium</name>
    <dbReference type="NCBI Taxonomy" id="1645740"/>
    <lineage>
        <taxon>Bacteria</taxon>
        <taxon>Pseudomonadati</taxon>
        <taxon>Thermomicrobiota</taxon>
        <taxon>Thermomicrobia</taxon>
        <taxon>Thermomicrobiales</taxon>
        <taxon>environmental samples</taxon>
    </lineage>
</organism>
<evidence type="ECO:0000256" key="2">
    <source>
        <dbReference type="ARBA" id="ARBA00008889"/>
    </source>
</evidence>
<evidence type="ECO:0000256" key="4">
    <source>
        <dbReference type="ARBA" id="ARBA00023274"/>
    </source>
</evidence>
<dbReference type="Gene3D" id="6.10.250.290">
    <property type="match status" value="1"/>
</dbReference>
<comment type="similarity">
    <text evidence="2 6">Belongs to the universal ribosomal protein uL10 family.</text>
</comment>
<dbReference type="GO" id="GO:0005840">
    <property type="term" value="C:ribosome"/>
    <property type="evidence" value="ECO:0007669"/>
    <property type="project" value="UniProtKB-KW"/>
</dbReference>
<dbReference type="Gene3D" id="3.30.70.1730">
    <property type="match status" value="1"/>
</dbReference>
<keyword evidence="6" id="KW-0699">rRNA-binding</keyword>
<comment type="subunit">
    <text evidence="6">Part of the ribosomal stalk of the 50S ribosomal subunit. The N-terminus interacts with L11 and the large rRNA to form the base of the stalk. The C-terminus forms an elongated spine to which L12 dimers bind in a sequential fashion forming a multimeric L10(L12)X complex.</text>
</comment>
<dbReference type="GO" id="GO:1990904">
    <property type="term" value="C:ribonucleoprotein complex"/>
    <property type="evidence" value="ECO:0007669"/>
    <property type="project" value="UniProtKB-KW"/>
</dbReference>
<dbReference type="InterPro" id="IPR001790">
    <property type="entry name" value="Ribosomal_uL10"/>
</dbReference>
<evidence type="ECO:0000256" key="6">
    <source>
        <dbReference type="HAMAP-Rule" id="MF_00362"/>
    </source>
</evidence>
<keyword evidence="4 6" id="KW-0687">Ribonucleoprotein</keyword>
<dbReference type="Pfam" id="PF00466">
    <property type="entry name" value="Ribosomal_L10"/>
    <property type="match status" value="1"/>
</dbReference>
<name>A0A6J4VPM7_9BACT</name>
<keyword evidence="6" id="KW-0694">RNA-binding</keyword>
<evidence type="ECO:0000256" key="1">
    <source>
        <dbReference type="ARBA" id="ARBA00002633"/>
    </source>
</evidence>
<proteinExistence type="inferred from homology"/>
<dbReference type="HAMAP" id="MF_00362">
    <property type="entry name" value="Ribosomal_uL10"/>
    <property type="match status" value="1"/>
</dbReference>
<evidence type="ECO:0000256" key="5">
    <source>
        <dbReference type="ARBA" id="ARBA00035202"/>
    </source>
</evidence>
<dbReference type="GO" id="GO:0006412">
    <property type="term" value="P:translation"/>
    <property type="evidence" value="ECO:0007669"/>
    <property type="project" value="UniProtKB-UniRule"/>
</dbReference>
<dbReference type="CDD" id="cd05797">
    <property type="entry name" value="Ribosomal_L10"/>
    <property type="match status" value="1"/>
</dbReference>
<evidence type="ECO:0000256" key="3">
    <source>
        <dbReference type="ARBA" id="ARBA00022980"/>
    </source>
</evidence>
<dbReference type="SUPFAM" id="SSF160369">
    <property type="entry name" value="Ribosomal protein L10-like"/>
    <property type="match status" value="1"/>
</dbReference>
<dbReference type="EMBL" id="CADCWL010000245">
    <property type="protein sequence ID" value="CAA9584117.1"/>
    <property type="molecule type" value="Genomic_DNA"/>
</dbReference>
<protein>
    <recommendedName>
        <fullName evidence="5 6">Large ribosomal subunit protein uL10</fullName>
    </recommendedName>
</protein>
<sequence>MPTKQKAATIDELADQLGRAQLTIVADYRGLGVGALESLRGNLRPINAEFRVAKNTLTTIAADRAGITGLDGLLAGPTALVLAYDDPVQASKVVTDFVRTSRVMTVRGGVMNNQLVTGADIDAIATLPSREELLARVVGMLASPMTRVVGVLSGPVRSLPYVLNARAEQLGGPQDEPIAAD</sequence>
<gene>
    <name evidence="6" type="primary">rplJ</name>
    <name evidence="7" type="ORF">AVDCRST_MAG19-4450</name>
</gene>
<dbReference type="InterPro" id="IPR043141">
    <property type="entry name" value="Ribosomal_uL10-like_sf"/>
</dbReference>
<accession>A0A6J4VPM7</accession>